<reference evidence="2 3" key="1">
    <citation type="submission" date="2017-05" db="EMBL/GenBank/DDBJ databases">
        <authorList>
            <person name="Varghese N."/>
            <person name="Submissions S."/>
        </authorList>
    </citation>
    <scope>NUCLEOTIDE SEQUENCE [LARGE SCALE GENOMIC DNA]</scope>
    <source>
        <strain evidence="2 3">DSM 15360</strain>
    </source>
</reference>
<keyword evidence="1" id="KW-0472">Membrane</keyword>
<dbReference type="Proteomes" id="UP001157915">
    <property type="component" value="Unassembled WGS sequence"/>
</dbReference>
<dbReference type="InterPro" id="IPR025250">
    <property type="entry name" value="DUF4199"/>
</dbReference>
<feature type="transmembrane region" description="Helical" evidence="1">
    <location>
        <begin position="40"/>
        <end position="58"/>
    </location>
</feature>
<keyword evidence="1" id="KW-1133">Transmembrane helix</keyword>
<evidence type="ECO:0000256" key="1">
    <source>
        <dbReference type="SAM" id="Phobius"/>
    </source>
</evidence>
<dbReference type="RefSeq" id="WP_283414052.1">
    <property type="nucleotide sequence ID" value="NZ_FXUA01000007.1"/>
</dbReference>
<comment type="caution">
    <text evidence="2">The sequence shown here is derived from an EMBL/GenBank/DDBJ whole genome shotgun (WGS) entry which is preliminary data.</text>
</comment>
<keyword evidence="1" id="KW-0812">Transmembrane</keyword>
<evidence type="ECO:0000313" key="2">
    <source>
        <dbReference type="EMBL" id="SMP30946.1"/>
    </source>
</evidence>
<proteinExistence type="predicted"/>
<accession>A0ABY1PC46</accession>
<protein>
    <recommendedName>
        <fullName evidence="4">DUF4199 domain-containing protein</fullName>
    </recommendedName>
</protein>
<dbReference type="EMBL" id="FXUA01000007">
    <property type="protein sequence ID" value="SMP30946.1"/>
    <property type="molecule type" value="Genomic_DNA"/>
</dbReference>
<evidence type="ECO:0008006" key="4">
    <source>
        <dbReference type="Google" id="ProtNLM"/>
    </source>
</evidence>
<feature type="transmembrane region" description="Helical" evidence="1">
    <location>
        <begin position="79"/>
        <end position="97"/>
    </location>
</feature>
<sequence>MKNIKIEIKWALIFVAMMLAWMFLEKSLGYHDEKIEDHPFFTNFVAIPSIAIYIFALLDKRRNFYHGVMSYKQGFISGLIISVIVAALSPLSQYITIEFITPEYFPNVINYAVSSGNMTQAEAEGYFNLKSYIFQSVIGALVMGLLTSAIVAIFVKSKSQT</sequence>
<keyword evidence="3" id="KW-1185">Reference proteome</keyword>
<evidence type="ECO:0000313" key="3">
    <source>
        <dbReference type="Proteomes" id="UP001157915"/>
    </source>
</evidence>
<feature type="transmembrane region" description="Helical" evidence="1">
    <location>
        <begin position="7"/>
        <end position="24"/>
    </location>
</feature>
<feature type="transmembrane region" description="Helical" evidence="1">
    <location>
        <begin position="132"/>
        <end position="155"/>
    </location>
</feature>
<dbReference type="Pfam" id="PF13858">
    <property type="entry name" value="DUF4199"/>
    <property type="match status" value="1"/>
</dbReference>
<organism evidence="2 3">
    <name type="scientific">Algoriphagus winogradskyi</name>
    <dbReference type="NCBI Taxonomy" id="237017"/>
    <lineage>
        <taxon>Bacteria</taxon>
        <taxon>Pseudomonadati</taxon>
        <taxon>Bacteroidota</taxon>
        <taxon>Cytophagia</taxon>
        <taxon>Cytophagales</taxon>
        <taxon>Cyclobacteriaceae</taxon>
        <taxon>Algoriphagus</taxon>
    </lineage>
</organism>
<gene>
    <name evidence="2" type="ORF">SAMN06265367_1074</name>
</gene>
<name>A0ABY1PC46_9BACT</name>